<gene>
    <name evidence="3" type="ORF">JANAI62_29800</name>
</gene>
<comment type="caution">
    <text evidence="3">The sequence shown here is derived from an EMBL/GenBank/DDBJ whole genome shotgun (WGS) entry which is preliminary data.</text>
</comment>
<feature type="chain" id="PRO_5046808933" description="D-galactarate dehydratase" evidence="2">
    <location>
        <begin position="19"/>
        <end position="164"/>
    </location>
</feature>
<evidence type="ECO:0000313" key="4">
    <source>
        <dbReference type="Proteomes" id="UP000786693"/>
    </source>
</evidence>
<feature type="region of interest" description="Disordered" evidence="1">
    <location>
        <begin position="29"/>
        <end position="64"/>
    </location>
</feature>
<keyword evidence="2" id="KW-0732">Signal</keyword>
<protein>
    <recommendedName>
        <fullName evidence="5">D-galactarate dehydratase</fullName>
    </recommendedName>
</protein>
<accession>A0ABQ4NQJ7</accession>
<organism evidence="3 4">
    <name type="scientific">Jannaschia pagri</name>
    <dbReference type="NCBI Taxonomy" id="2829797"/>
    <lineage>
        <taxon>Bacteria</taxon>
        <taxon>Pseudomonadati</taxon>
        <taxon>Pseudomonadota</taxon>
        <taxon>Alphaproteobacteria</taxon>
        <taxon>Rhodobacterales</taxon>
        <taxon>Roseobacteraceae</taxon>
        <taxon>Jannaschia</taxon>
    </lineage>
</organism>
<keyword evidence="4" id="KW-1185">Reference proteome</keyword>
<dbReference type="EMBL" id="BPFH01000005">
    <property type="protein sequence ID" value="GIT96357.1"/>
    <property type="molecule type" value="Genomic_DNA"/>
</dbReference>
<proteinExistence type="predicted"/>
<name>A0ABQ4NQJ7_9RHOB</name>
<dbReference type="Proteomes" id="UP000786693">
    <property type="component" value="Unassembled WGS sequence"/>
</dbReference>
<feature type="signal peptide" evidence="2">
    <location>
        <begin position="1"/>
        <end position="18"/>
    </location>
</feature>
<dbReference type="RefSeq" id="WP_220749844.1">
    <property type="nucleotide sequence ID" value="NZ_BPFH01000005.1"/>
</dbReference>
<evidence type="ECO:0000256" key="2">
    <source>
        <dbReference type="SAM" id="SignalP"/>
    </source>
</evidence>
<dbReference type="PROSITE" id="PS51257">
    <property type="entry name" value="PROKAR_LIPOPROTEIN"/>
    <property type="match status" value="1"/>
</dbReference>
<evidence type="ECO:0008006" key="5">
    <source>
        <dbReference type="Google" id="ProtNLM"/>
    </source>
</evidence>
<evidence type="ECO:0000313" key="3">
    <source>
        <dbReference type="EMBL" id="GIT96357.1"/>
    </source>
</evidence>
<sequence>MIRLAPALILALSAAGCAQLPVLDQLRPGGTEAAPEAEEDIGAPAPLPEAARPPVGVTTSPDVLDTVSDADKDAARAAAEATTGGPLGEVTVALGDPVDPGLWVKSALVDSEQPGTVRTGDGDAIAVTLRPIGSGDGGAQISLSALQALGLPLTGLHPVTLTAG</sequence>
<evidence type="ECO:0000256" key="1">
    <source>
        <dbReference type="SAM" id="MobiDB-lite"/>
    </source>
</evidence>
<reference evidence="3 4" key="1">
    <citation type="submission" date="2021-05" db="EMBL/GenBank/DDBJ databases">
        <title>Bacteria Genome sequencing.</title>
        <authorList>
            <person name="Takabe Y."/>
            <person name="Nakajima Y."/>
            <person name="Suzuki S."/>
            <person name="Shiozaki T."/>
        </authorList>
    </citation>
    <scope>NUCLEOTIDE SEQUENCE [LARGE SCALE GENOMIC DNA]</scope>
    <source>
        <strain evidence="3 4">AI_62</strain>
    </source>
</reference>